<keyword evidence="6" id="KW-1185">Reference proteome</keyword>
<accession>A0A270B7C6</accession>
<feature type="region of interest" description="Disordered" evidence="4">
    <location>
        <begin position="151"/>
        <end position="175"/>
    </location>
</feature>
<dbReference type="SMART" id="SM00411">
    <property type="entry name" value="BHL"/>
    <property type="match status" value="1"/>
</dbReference>
<feature type="region of interest" description="Disordered" evidence="4">
    <location>
        <begin position="103"/>
        <end position="123"/>
    </location>
</feature>
<evidence type="ECO:0000313" key="6">
    <source>
        <dbReference type="Proteomes" id="UP000216033"/>
    </source>
</evidence>
<organism evidence="5 6">
    <name type="scientific">Acetobacter syzygii</name>
    <dbReference type="NCBI Taxonomy" id="146476"/>
    <lineage>
        <taxon>Bacteria</taxon>
        <taxon>Pseudomonadati</taxon>
        <taxon>Pseudomonadota</taxon>
        <taxon>Alphaproteobacteria</taxon>
        <taxon>Acetobacterales</taxon>
        <taxon>Acetobacteraceae</taxon>
        <taxon>Acetobacter</taxon>
    </lineage>
</organism>
<dbReference type="GO" id="GO:0003677">
    <property type="term" value="F:DNA binding"/>
    <property type="evidence" value="ECO:0007669"/>
    <property type="project" value="UniProtKB-KW"/>
</dbReference>
<evidence type="ECO:0008006" key="7">
    <source>
        <dbReference type="Google" id="ProtNLM"/>
    </source>
</evidence>
<gene>
    <name evidence="5" type="ORF">B9K05_12960</name>
</gene>
<protein>
    <recommendedName>
        <fullName evidence="7">Integration host factor</fullName>
    </recommendedName>
</protein>
<dbReference type="InterPro" id="IPR010992">
    <property type="entry name" value="IHF-like_DNA-bd_dom_sf"/>
</dbReference>
<dbReference type="SUPFAM" id="SSF47729">
    <property type="entry name" value="IHF-like DNA-binding proteins"/>
    <property type="match status" value="1"/>
</dbReference>
<feature type="compositionally biased region" description="Basic residues" evidence="4">
    <location>
        <begin position="153"/>
        <end position="167"/>
    </location>
</feature>
<evidence type="ECO:0000256" key="4">
    <source>
        <dbReference type="SAM" id="MobiDB-lite"/>
    </source>
</evidence>
<evidence type="ECO:0000256" key="1">
    <source>
        <dbReference type="ARBA" id="ARBA00010529"/>
    </source>
</evidence>
<dbReference type="Gene3D" id="4.10.520.10">
    <property type="entry name" value="IHF-like DNA-binding proteins"/>
    <property type="match status" value="1"/>
</dbReference>
<dbReference type="AlphaFoldDB" id="A0A270B7C6"/>
<dbReference type="InterPro" id="IPR000119">
    <property type="entry name" value="Hist_DNA-bd"/>
</dbReference>
<dbReference type="EMBL" id="NDFP01000021">
    <property type="protein sequence ID" value="PAL20551.1"/>
    <property type="molecule type" value="Genomic_DNA"/>
</dbReference>
<evidence type="ECO:0000256" key="2">
    <source>
        <dbReference type="ARBA" id="ARBA00023125"/>
    </source>
</evidence>
<dbReference type="Pfam" id="PF00216">
    <property type="entry name" value="Bac_DNA_binding"/>
    <property type="match status" value="1"/>
</dbReference>
<dbReference type="Proteomes" id="UP000216033">
    <property type="component" value="Unassembled WGS sequence"/>
</dbReference>
<comment type="caution">
    <text evidence="5">The sequence shown here is derived from an EMBL/GenBank/DDBJ whole genome shotgun (WGS) entry which is preliminary data.</text>
</comment>
<proteinExistence type="inferred from homology"/>
<sequence>MSKAFIAAVLQDSIGCTAVAAGQATNDLIDAIVEQISKEGFFTLPSFGNFSKKIAKGGQRMNPRTGEKVIVEDHFTVRFKASPILKLLVADEVKSRAIPISAKSAESKGKSVSQTKKRASVSAAELVVEKPRRSRKAQAVLPVVAEPVVAAPVRRKPGPKPGSKRVTKTTARSGR</sequence>
<comment type="similarity">
    <text evidence="1 3">Belongs to the bacterial histone-like protein family.</text>
</comment>
<reference evidence="5 6" key="1">
    <citation type="submission" date="2017-04" db="EMBL/GenBank/DDBJ databases">
        <title>Kefir bacterial isolates.</title>
        <authorList>
            <person name="Kim Y."/>
            <person name="Blasche S."/>
            <person name="Patil K.R."/>
        </authorList>
    </citation>
    <scope>NUCLEOTIDE SEQUENCE [LARGE SCALE GENOMIC DNA]</scope>
    <source>
        <strain evidence="5 6">KR-2</strain>
    </source>
</reference>
<dbReference type="GO" id="GO:0030527">
    <property type="term" value="F:structural constituent of chromatin"/>
    <property type="evidence" value="ECO:0007669"/>
    <property type="project" value="InterPro"/>
</dbReference>
<evidence type="ECO:0000256" key="3">
    <source>
        <dbReference type="RuleBase" id="RU003939"/>
    </source>
</evidence>
<name>A0A270B7C6_9PROT</name>
<evidence type="ECO:0000313" key="5">
    <source>
        <dbReference type="EMBL" id="PAL20551.1"/>
    </source>
</evidence>
<keyword evidence="2" id="KW-0238">DNA-binding</keyword>
<dbReference type="OrthoDB" id="9799835at2"/>